<dbReference type="Proteomes" id="UP000887540">
    <property type="component" value="Unplaced"/>
</dbReference>
<organism evidence="4 5">
    <name type="scientific">Acrobeloides nanus</name>
    <dbReference type="NCBI Taxonomy" id="290746"/>
    <lineage>
        <taxon>Eukaryota</taxon>
        <taxon>Metazoa</taxon>
        <taxon>Ecdysozoa</taxon>
        <taxon>Nematoda</taxon>
        <taxon>Chromadorea</taxon>
        <taxon>Rhabditida</taxon>
        <taxon>Tylenchina</taxon>
        <taxon>Cephalobomorpha</taxon>
        <taxon>Cephaloboidea</taxon>
        <taxon>Cephalobidae</taxon>
        <taxon>Acrobeloides</taxon>
    </lineage>
</organism>
<dbReference type="WBParaSite" id="ACRNAN_Path_1088.g4154.t1">
    <property type="protein sequence ID" value="ACRNAN_Path_1088.g4154.t1"/>
    <property type="gene ID" value="ACRNAN_Path_1088.g4154"/>
</dbReference>
<dbReference type="PANTHER" id="PTHR14143">
    <property type="entry name" value="INTERFERON-INDUCIBLE GTPASE FAMILY MEMBER"/>
    <property type="match status" value="1"/>
</dbReference>
<keyword evidence="4" id="KW-1185">Reference proteome</keyword>
<dbReference type="PANTHER" id="PTHR14143:SF1">
    <property type="entry name" value="IRG-TYPE G DOMAIN-CONTAINING PROTEIN"/>
    <property type="match status" value="1"/>
</dbReference>
<dbReference type="GO" id="GO:0005525">
    <property type="term" value="F:GTP binding"/>
    <property type="evidence" value="ECO:0007669"/>
    <property type="project" value="InterPro"/>
</dbReference>
<feature type="region of interest" description="Disordered" evidence="2">
    <location>
        <begin position="1"/>
        <end position="26"/>
    </location>
</feature>
<accession>A0A914BVA3</accession>
<dbReference type="InterPro" id="IPR027417">
    <property type="entry name" value="P-loop_NTPase"/>
</dbReference>
<dbReference type="Pfam" id="PF05049">
    <property type="entry name" value="IIGP"/>
    <property type="match status" value="1"/>
</dbReference>
<reference evidence="5" key="1">
    <citation type="submission" date="2022-11" db="UniProtKB">
        <authorList>
            <consortium name="WormBaseParasite"/>
        </authorList>
    </citation>
    <scope>IDENTIFICATION</scope>
</reference>
<dbReference type="PROSITE" id="PS51716">
    <property type="entry name" value="G_IRG"/>
    <property type="match status" value="1"/>
</dbReference>
<evidence type="ECO:0000313" key="4">
    <source>
        <dbReference type="Proteomes" id="UP000887540"/>
    </source>
</evidence>
<name>A0A914BVA3_9BILA</name>
<dbReference type="GO" id="GO:0016020">
    <property type="term" value="C:membrane"/>
    <property type="evidence" value="ECO:0007669"/>
    <property type="project" value="InterPro"/>
</dbReference>
<proteinExistence type="inferred from homology"/>
<dbReference type="InterPro" id="IPR030385">
    <property type="entry name" value="G_IRG_dom"/>
</dbReference>
<dbReference type="AlphaFoldDB" id="A0A914BVA3"/>
<protein>
    <submittedName>
        <fullName evidence="5">IRG-type G domain-containing protein</fullName>
    </submittedName>
</protein>
<evidence type="ECO:0000313" key="5">
    <source>
        <dbReference type="WBParaSite" id="ACRNAN_Path_1088.g4154.t1"/>
    </source>
</evidence>
<dbReference type="InterPro" id="IPR007743">
    <property type="entry name" value="Immunity-related_GTPase-like"/>
</dbReference>
<comment type="similarity">
    <text evidence="1">Belongs to the TRAFAC class dynamin-like GTPase superfamily. IRG family.</text>
</comment>
<evidence type="ECO:0000256" key="2">
    <source>
        <dbReference type="SAM" id="MobiDB-lite"/>
    </source>
</evidence>
<evidence type="ECO:0000256" key="1">
    <source>
        <dbReference type="ARBA" id="ARBA00005429"/>
    </source>
</evidence>
<dbReference type="SUPFAM" id="SSF52540">
    <property type="entry name" value="P-loop containing nucleoside triphosphate hydrolases"/>
    <property type="match status" value="1"/>
</dbReference>
<feature type="domain" description="IRG-type G" evidence="3">
    <location>
        <begin position="112"/>
        <end position="318"/>
    </location>
</feature>
<sequence>MGNDQSKREAEEYKEKYEKAERDKERLASKVEVQQEIAAREALKETEDMNIEVKEHNTVTMSMYHIMIQEFRDELTRVCELFNAKPVSAKPDKCPEEMIEKARRKMGLDTANFYNIGFAGHVNTGKSSLINAIRGLTGTHEMSASVSFTESTMKVKYYMFPDDRYPHVRFYENPRSDKMSFRTEDYFEENDLCAFDCLLILVQATLGQEEISYAKMAIKYHQPVAFIRSRCDMEISNLYDNDKQKCNLHANYDANCQLCYEDVKNVMKKFKSNYEEIIRTRAPELTCVPIYFVSARILRELVTARKPKYMFEETNLLEFIRYSAINSRDPVPNKFK</sequence>
<evidence type="ECO:0000259" key="3">
    <source>
        <dbReference type="PROSITE" id="PS51716"/>
    </source>
</evidence>
<dbReference type="Gene3D" id="3.40.50.300">
    <property type="entry name" value="P-loop containing nucleotide triphosphate hydrolases"/>
    <property type="match status" value="1"/>
</dbReference>